<feature type="compositionally biased region" description="Low complexity" evidence="1">
    <location>
        <begin position="278"/>
        <end position="294"/>
    </location>
</feature>
<feature type="compositionally biased region" description="Low complexity" evidence="1">
    <location>
        <begin position="398"/>
        <end position="439"/>
    </location>
</feature>
<dbReference type="Proteomes" id="UP000835052">
    <property type="component" value="Unassembled WGS sequence"/>
</dbReference>
<sequence>MRNAIDMWSKTLREIARRHNPKSYTPDNVRHFTLVPPNVEAGNLDTEQLRKGKGDTIINEKLLTLLLPRHKGESPFTTTTTSTAPPPTTTTTTTTSTTTSTTTTTTTTPAPTTTTTTTLAPTTTTTELPRRNIPGRLVQPDADSYENTSSGNDVDDSDGLKKTEPDNVDFTKDEQGSQEEKNVTKQMEKSTTETPEIEKPKSTEDKSNPQFTAFFHTAEPKLFSTAQIIESAAESDSKDSGKPSYIKKLEEIYKNEEESVTKQLEEITMRELFGSSSTTTQKPTTVKITKTTAKPTKKTTTKAAIKTTTPTPKSEEVKEKETTKSLETMEAELLTEVQEVLQVLSAEENVENQKKLERQEARLKIANFLKKMENIKKSRSDEDAKKGEKPTKPEVTKAPKPAETTKKPTPTTSTTTSTTTTTTSEAPTTTSKTEKATSAIPEAEDEGAAFVTQAPEPGSSVSNSETATKKLSLEPPAVTLADVISTTTVAPSPPVAGTVYNLNANANSNANPQFANVITPIAGILDEIRPILSPLLQSSGIGSPRASGVRTYQPPEGRNLMEDGFSENSLIGFGSQLAREILNPGSLRKDRMEREKSIVSRINEVKKNQATVYDSMATGAPLDVGQYTQNLPVATAPPATQPPQNLPYFVPPPAGYVGPLPPVPPPPPSFFMKPKQNPASQPQPQPQLLPKPEVRTVDGAYPEHINTPYYPPKISNGQFYTGATSEEPQRFQSSVRKEAPKPAVIKDDQGYEQGRYGVKSTFFEDSGLPVERRTPAPAVFDAQMPKEMFGLVPNDPASSGSFGGGKAPSGNGFGGGIAPVSSYEEAERQSSKSSSSFFSSNRA</sequence>
<dbReference type="EMBL" id="CAJGYM010000009">
    <property type="protein sequence ID" value="CAD6188751.1"/>
    <property type="molecule type" value="Genomic_DNA"/>
</dbReference>
<evidence type="ECO:0000313" key="3">
    <source>
        <dbReference type="Proteomes" id="UP000835052"/>
    </source>
</evidence>
<feature type="region of interest" description="Disordered" evidence="1">
    <location>
        <begin position="69"/>
        <end position="218"/>
    </location>
</feature>
<feature type="compositionally biased region" description="Low complexity" evidence="1">
    <location>
        <begin position="77"/>
        <end position="126"/>
    </location>
</feature>
<feature type="compositionally biased region" description="Basic and acidic residues" evidence="1">
    <location>
        <begin position="373"/>
        <end position="397"/>
    </location>
</feature>
<feature type="compositionally biased region" description="Gly residues" evidence="1">
    <location>
        <begin position="801"/>
        <end position="817"/>
    </location>
</feature>
<feature type="compositionally biased region" description="Low complexity" evidence="1">
    <location>
        <begin position="301"/>
        <end position="312"/>
    </location>
</feature>
<dbReference type="AlphaFoldDB" id="A0A8S1GZL6"/>
<organism evidence="2 3">
    <name type="scientific">Caenorhabditis auriculariae</name>
    <dbReference type="NCBI Taxonomy" id="2777116"/>
    <lineage>
        <taxon>Eukaryota</taxon>
        <taxon>Metazoa</taxon>
        <taxon>Ecdysozoa</taxon>
        <taxon>Nematoda</taxon>
        <taxon>Chromadorea</taxon>
        <taxon>Rhabditida</taxon>
        <taxon>Rhabditina</taxon>
        <taxon>Rhabditomorpha</taxon>
        <taxon>Rhabditoidea</taxon>
        <taxon>Rhabditidae</taxon>
        <taxon>Peloderinae</taxon>
        <taxon>Caenorhabditis</taxon>
    </lineage>
</organism>
<reference evidence="2" key="1">
    <citation type="submission" date="2020-10" db="EMBL/GenBank/DDBJ databases">
        <authorList>
            <person name="Kikuchi T."/>
        </authorList>
    </citation>
    <scope>NUCLEOTIDE SEQUENCE</scope>
    <source>
        <strain evidence="2">NKZ352</strain>
    </source>
</reference>
<name>A0A8S1GZL6_9PELO</name>
<feature type="compositionally biased region" description="Basic and acidic residues" evidence="1">
    <location>
        <begin position="158"/>
        <end position="207"/>
    </location>
</feature>
<protein>
    <submittedName>
        <fullName evidence="2">Uncharacterized protein</fullName>
    </submittedName>
</protein>
<comment type="caution">
    <text evidence="2">The sequence shown here is derived from an EMBL/GenBank/DDBJ whole genome shotgun (WGS) entry which is preliminary data.</text>
</comment>
<feature type="compositionally biased region" description="Basic and acidic residues" evidence="1">
    <location>
        <begin position="735"/>
        <end position="749"/>
    </location>
</feature>
<feature type="region of interest" description="Disordered" evidence="1">
    <location>
        <begin position="373"/>
        <end position="444"/>
    </location>
</feature>
<accession>A0A8S1GZL6</accession>
<feature type="region of interest" description="Disordered" evidence="1">
    <location>
        <begin position="790"/>
        <end position="843"/>
    </location>
</feature>
<gene>
    <name evidence="2" type="ORF">CAUJ_LOCUS4670</name>
</gene>
<feature type="region of interest" description="Disordered" evidence="1">
    <location>
        <begin position="716"/>
        <end position="752"/>
    </location>
</feature>
<feature type="region of interest" description="Disordered" evidence="1">
    <location>
        <begin position="274"/>
        <end position="325"/>
    </location>
</feature>
<feature type="compositionally biased region" description="Pro residues" evidence="1">
    <location>
        <begin position="660"/>
        <end position="669"/>
    </location>
</feature>
<evidence type="ECO:0000256" key="1">
    <source>
        <dbReference type="SAM" id="MobiDB-lite"/>
    </source>
</evidence>
<keyword evidence="3" id="KW-1185">Reference proteome</keyword>
<evidence type="ECO:0000313" key="2">
    <source>
        <dbReference type="EMBL" id="CAD6188751.1"/>
    </source>
</evidence>
<feature type="region of interest" description="Disordered" evidence="1">
    <location>
        <begin position="660"/>
        <end position="690"/>
    </location>
</feature>
<dbReference type="OrthoDB" id="5873478at2759"/>
<feature type="compositionally biased region" description="Polar residues" evidence="1">
    <location>
        <begin position="716"/>
        <end position="734"/>
    </location>
</feature>
<proteinExistence type="predicted"/>
<feature type="compositionally biased region" description="Low complexity" evidence="1">
    <location>
        <begin position="831"/>
        <end position="843"/>
    </location>
</feature>
<feature type="compositionally biased region" description="Basic and acidic residues" evidence="1">
    <location>
        <begin position="313"/>
        <end position="324"/>
    </location>
</feature>